<reference evidence="14" key="2">
    <citation type="submission" date="2025-05" db="UniProtKB">
        <authorList>
            <consortium name="RefSeq"/>
        </authorList>
    </citation>
    <scope>NUCLEOTIDE SEQUENCE [LARGE SCALE GENOMIC DNA]</scope>
</reference>
<dbReference type="Proteomes" id="UP000827889">
    <property type="component" value="Chromosome 2"/>
</dbReference>
<keyword evidence="5 8" id="KW-0720">Serine protease</keyword>
<dbReference type="InterPro" id="IPR000209">
    <property type="entry name" value="Peptidase_S8/S53_dom"/>
</dbReference>
<feature type="chain" id="PRO_5044667058" evidence="9">
    <location>
        <begin position="26"/>
        <end position="770"/>
    </location>
</feature>
<name>A0A8B8R072_9MYRT</name>
<dbReference type="GeneID" id="115756282"/>
<evidence type="ECO:0000313" key="14">
    <source>
        <dbReference type="Proteomes" id="UP000827889"/>
    </source>
</evidence>
<dbReference type="InterPro" id="IPR023828">
    <property type="entry name" value="Peptidase_S8_Ser-AS"/>
</dbReference>
<dbReference type="FunFam" id="2.60.40.2310:FF:000001">
    <property type="entry name" value="Subtilisin-like protease SBT1.5"/>
    <property type="match status" value="1"/>
</dbReference>
<dbReference type="RefSeq" id="XP_030551988.1">
    <property type="nucleotide sequence ID" value="XM_030696128.1"/>
</dbReference>
<evidence type="ECO:0000256" key="8">
    <source>
        <dbReference type="PROSITE-ProRule" id="PRU01240"/>
    </source>
</evidence>
<feature type="domain" description="Peptidase S8/S53" evidence="10">
    <location>
        <begin position="142"/>
        <end position="607"/>
    </location>
</feature>
<proteinExistence type="inferred from homology"/>
<keyword evidence="4 8" id="KW-0378">Hydrolase</keyword>
<dbReference type="InterPro" id="IPR015500">
    <property type="entry name" value="Peptidase_S8_subtilisin-rel"/>
</dbReference>
<dbReference type="PROSITE" id="PS00138">
    <property type="entry name" value="SUBTILASE_SER"/>
    <property type="match status" value="1"/>
</dbReference>
<dbReference type="Pfam" id="PF17766">
    <property type="entry name" value="fn3_6"/>
    <property type="match status" value="1"/>
</dbReference>
<keyword evidence="3 9" id="KW-0732">Signal</keyword>
<sequence>MGLSIHSHFLLSVLLLCLVHSPTFALKKPYIVYLGSNARDPGLTAADIERVTNSHYDLLGSCLGSNEKAQEAIFYSYTHHINGFAATLEEDEAAEIAKNPNVLSVFLSKGRKLHTTRSWNFLGLERNGVIHKSSILRKARFGEDTIIGNLDTGVWPESKSFSDEGMGPIPEKWRGICQQGIKDGFSCNRKLIGARYFNKGYAAYAGHHLNYTFHTARDHEGHGSHTLSTAGGSFVPGASVFGNGNGTAQGGSPRARVVAYKVCWPPIDQHECFDADILAGFDAAISDGVDVLSVSLGGDPGEFFMDGIAIGSFHAARNGILVVSSAGNSGPQLGTVSNVAPWMITVAASTIDREFTTYVALGDKQHLKGSSLSANGLPSNKFYPLISSADAKAENVSATDALLCKAGTLDRSKVKGKILACLRGDNARVDKGHQAALAGAVGMVLANDEASGNEIIADAHVLPAAHISFVDGHVLFAYINSTKNPMAYMTDVKTMLNTTPAPFMASFSSRGPNTVEPAILKPDITAPGVNIIAAYTMAVGPTGQDFDKRKTPFNAESGTSMSCPHVSGIVGLLKTLYPSWSPAMIRSAIMTTARTRDNKAEQMLDSSFVKATPFSYGAGHIRPNRAMDPGLVYDLTANDYLDFLCARGYNESQLRLFTNETPKCSKHFNTADMNYPSITVPDLNGTVVVARRVRNVGTPGTYHARVKAPAGVSVSVQPQSLVFRRRDEEKEFKVVLKPNVAGKPVDSVFGRLIWSDGVHYVRSPLVVKHQ</sequence>
<protein>
    <submittedName>
        <fullName evidence="15 16">Subtilisin-like protease SBT5.4</fullName>
    </submittedName>
</protein>
<comment type="similarity">
    <text evidence="1 8">Belongs to the peptidase S8 family.</text>
</comment>
<evidence type="ECO:0000313" key="16">
    <source>
        <dbReference type="RefSeq" id="XP_030551988.1"/>
    </source>
</evidence>
<evidence type="ECO:0000313" key="15">
    <source>
        <dbReference type="RefSeq" id="XP_030551913.1"/>
    </source>
</evidence>
<feature type="active site" description="Charge relay system" evidence="7 8">
    <location>
        <position position="222"/>
    </location>
</feature>
<evidence type="ECO:0000256" key="4">
    <source>
        <dbReference type="ARBA" id="ARBA00022801"/>
    </source>
</evidence>
<keyword evidence="2 8" id="KW-0645">Protease</keyword>
<dbReference type="Pfam" id="PF00082">
    <property type="entry name" value="Peptidase_S8"/>
    <property type="match status" value="1"/>
</dbReference>
<evidence type="ECO:0000256" key="7">
    <source>
        <dbReference type="PIRSR" id="PIRSR615500-1"/>
    </source>
</evidence>
<dbReference type="RefSeq" id="XP_030551913.1">
    <property type="nucleotide sequence ID" value="XM_030696053.1"/>
</dbReference>
<dbReference type="Pfam" id="PF05922">
    <property type="entry name" value="Inhibitor_I9"/>
    <property type="match status" value="1"/>
</dbReference>
<dbReference type="FunFam" id="3.30.70.80:FF:000002">
    <property type="entry name" value="Subtilisin-like protease SBT5.3"/>
    <property type="match status" value="1"/>
</dbReference>
<feature type="active site" description="Charge relay system" evidence="7 8">
    <location>
        <position position="560"/>
    </location>
</feature>
<keyword evidence="14" id="KW-1185">Reference proteome</keyword>
<dbReference type="PANTHER" id="PTHR10795">
    <property type="entry name" value="PROPROTEIN CONVERTASE SUBTILISIN/KEXIN"/>
    <property type="match status" value="1"/>
</dbReference>
<reference evidence="16" key="1">
    <citation type="submission" date="2025-04" db="UniProtKB">
        <authorList>
            <consortium name="RefSeq"/>
        </authorList>
    </citation>
    <scope>IDENTIFICATION</scope>
</reference>
<feature type="domain" description="Subtilisin-like protease fibronectin type-III" evidence="13">
    <location>
        <begin position="672"/>
        <end position="767"/>
    </location>
</feature>
<dbReference type="InterPro" id="IPR037045">
    <property type="entry name" value="S8pro/Inhibitor_I9_sf"/>
</dbReference>
<dbReference type="CDD" id="cd02120">
    <property type="entry name" value="PA_subtilisin_like"/>
    <property type="match status" value="1"/>
</dbReference>
<evidence type="ECO:0000259" key="13">
    <source>
        <dbReference type="Pfam" id="PF17766"/>
    </source>
</evidence>
<evidence type="ECO:0000259" key="11">
    <source>
        <dbReference type="Pfam" id="PF02225"/>
    </source>
</evidence>
<dbReference type="FunFam" id="3.50.30.30:FF:000005">
    <property type="entry name" value="subtilisin-like protease SBT1.5"/>
    <property type="match status" value="1"/>
</dbReference>
<dbReference type="AlphaFoldDB" id="A0A8B8R072"/>
<dbReference type="Gene3D" id="3.40.50.200">
    <property type="entry name" value="Peptidase S8/S53 domain"/>
    <property type="match status" value="1"/>
</dbReference>
<dbReference type="Gene3D" id="2.60.40.2310">
    <property type="match status" value="1"/>
</dbReference>
<dbReference type="GO" id="GO:0006508">
    <property type="term" value="P:proteolysis"/>
    <property type="evidence" value="ECO:0007669"/>
    <property type="project" value="UniProtKB-KW"/>
</dbReference>
<dbReference type="Pfam" id="PF02225">
    <property type="entry name" value="PA"/>
    <property type="match status" value="1"/>
</dbReference>
<dbReference type="SUPFAM" id="SSF52743">
    <property type="entry name" value="Subtilisin-like"/>
    <property type="match status" value="1"/>
</dbReference>
<evidence type="ECO:0000256" key="5">
    <source>
        <dbReference type="ARBA" id="ARBA00022825"/>
    </source>
</evidence>
<dbReference type="FunFam" id="3.40.50.200:FF:000006">
    <property type="entry name" value="Subtilisin-like protease SBT1.5"/>
    <property type="match status" value="1"/>
</dbReference>
<dbReference type="InterPro" id="IPR045051">
    <property type="entry name" value="SBT"/>
</dbReference>
<dbReference type="GO" id="GO:0004252">
    <property type="term" value="F:serine-type endopeptidase activity"/>
    <property type="evidence" value="ECO:0007669"/>
    <property type="project" value="UniProtKB-UniRule"/>
</dbReference>
<dbReference type="SUPFAM" id="SSF52025">
    <property type="entry name" value="PA domain"/>
    <property type="match status" value="1"/>
</dbReference>
<gene>
    <name evidence="15 16" type="primary">LOC115756282</name>
</gene>
<dbReference type="InterPro" id="IPR003137">
    <property type="entry name" value="PA_domain"/>
</dbReference>
<feature type="active site" description="Charge relay system" evidence="7 8">
    <location>
        <position position="151"/>
    </location>
</feature>
<feature type="domain" description="Inhibitor I9" evidence="12">
    <location>
        <begin position="30"/>
        <end position="114"/>
    </location>
</feature>
<evidence type="ECO:0000256" key="6">
    <source>
        <dbReference type="ARBA" id="ARBA00023180"/>
    </source>
</evidence>
<evidence type="ECO:0000256" key="2">
    <source>
        <dbReference type="ARBA" id="ARBA00022670"/>
    </source>
</evidence>
<accession>A0A8B8R072</accession>
<dbReference type="PRINTS" id="PR00723">
    <property type="entry name" value="SUBTILISIN"/>
</dbReference>
<keyword evidence="6" id="KW-0325">Glycoprotein</keyword>
<dbReference type="InterPro" id="IPR041469">
    <property type="entry name" value="Subtilisin-like_FN3"/>
</dbReference>
<feature type="domain" description="PA" evidence="11">
    <location>
        <begin position="398"/>
        <end position="474"/>
    </location>
</feature>
<evidence type="ECO:0000256" key="3">
    <source>
        <dbReference type="ARBA" id="ARBA00022729"/>
    </source>
</evidence>
<dbReference type="InterPro" id="IPR010259">
    <property type="entry name" value="S8pro/Inhibitor_I9"/>
</dbReference>
<dbReference type="InterPro" id="IPR036852">
    <property type="entry name" value="Peptidase_S8/S53_dom_sf"/>
</dbReference>
<dbReference type="Gene3D" id="3.50.30.30">
    <property type="match status" value="1"/>
</dbReference>
<dbReference type="PROSITE" id="PS51892">
    <property type="entry name" value="SUBTILASE"/>
    <property type="match status" value="1"/>
</dbReference>
<feature type="signal peptide" evidence="9">
    <location>
        <begin position="1"/>
        <end position="25"/>
    </location>
</feature>
<evidence type="ECO:0000259" key="10">
    <source>
        <dbReference type="Pfam" id="PF00082"/>
    </source>
</evidence>
<dbReference type="InterPro" id="IPR034197">
    <property type="entry name" value="Peptidases_S8_3"/>
</dbReference>
<dbReference type="Gene3D" id="3.30.70.80">
    <property type="entry name" value="Peptidase S8 propeptide/proteinase inhibitor I9"/>
    <property type="match status" value="1"/>
</dbReference>
<dbReference type="KEGG" id="rarg:115756282"/>
<dbReference type="CDD" id="cd04852">
    <property type="entry name" value="Peptidases_S8_3"/>
    <property type="match status" value="1"/>
</dbReference>
<evidence type="ECO:0000256" key="1">
    <source>
        <dbReference type="ARBA" id="ARBA00011073"/>
    </source>
</evidence>
<evidence type="ECO:0000259" key="12">
    <source>
        <dbReference type="Pfam" id="PF05922"/>
    </source>
</evidence>
<evidence type="ECO:0000256" key="9">
    <source>
        <dbReference type="SAM" id="SignalP"/>
    </source>
</evidence>
<dbReference type="InterPro" id="IPR046450">
    <property type="entry name" value="PA_dom_sf"/>
</dbReference>
<organism evidence="14 16">
    <name type="scientific">Rhodamnia argentea</name>
    <dbReference type="NCBI Taxonomy" id="178133"/>
    <lineage>
        <taxon>Eukaryota</taxon>
        <taxon>Viridiplantae</taxon>
        <taxon>Streptophyta</taxon>
        <taxon>Embryophyta</taxon>
        <taxon>Tracheophyta</taxon>
        <taxon>Spermatophyta</taxon>
        <taxon>Magnoliopsida</taxon>
        <taxon>eudicotyledons</taxon>
        <taxon>Gunneridae</taxon>
        <taxon>Pentapetalae</taxon>
        <taxon>rosids</taxon>
        <taxon>malvids</taxon>
        <taxon>Myrtales</taxon>
        <taxon>Myrtaceae</taxon>
        <taxon>Myrtoideae</taxon>
        <taxon>Myrteae</taxon>
        <taxon>Australasian group</taxon>
        <taxon>Rhodamnia</taxon>
    </lineage>
</organism>
<dbReference type="OrthoDB" id="206201at2759"/>